<evidence type="ECO:0000259" key="6">
    <source>
        <dbReference type="PROSITE" id="PS51005"/>
    </source>
</evidence>
<dbReference type="Pfam" id="PF02365">
    <property type="entry name" value="NAM"/>
    <property type="match status" value="1"/>
</dbReference>
<dbReference type="GO" id="GO:0005634">
    <property type="term" value="C:nucleus"/>
    <property type="evidence" value="ECO:0007669"/>
    <property type="project" value="UniProtKB-SubCell"/>
</dbReference>
<evidence type="ECO:0000256" key="5">
    <source>
        <dbReference type="ARBA" id="ARBA00023242"/>
    </source>
</evidence>
<dbReference type="GO" id="GO:0003677">
    <property type="term" value="F:DNA binding"/>
    <property type="evidence" value="ECO:0007669"/>
    <property type="project" value="UniProtKB-KW"/>
</dbReference>
<evidence type="ECO:0000256" key="3">
    <source>
        <dbReference type="ARBA" id="ARBA00023125"/>
    </source>
</evidence>
<reference evidence="7 8" key="1">
    <citation type="submission" date="2024-01" db="EMBL/GenBank/DDBJ databases">
        <authorList>
            <person name="Waweru B."/>
        </authorList>
    </citation>
    <scope>NUCLEOTIDE SEQUENCE [LARGE SCALE GENOMIC DNA]</scope>
</reference>
<keyword evidence="3" id="KW-0238">DNA-binding</keyword>
<comment type="subcellular location">
    <subcellularLocation>
        <location evidence="1">Nucleus</location>
    </subcellularLocation>
</comment>
<sequence length="267" mass="30476">MVIFKDSDFARKQSDDQEWYFFCRLDYKYSNSKRVNRTTKNGNWKLTGKIRDIKLRRTGEVIGTKKNLVFQYKCPDSKKVVGTSWVIHEFQAKNSPPDERALVLCKLKYKANDWAATSPNDEGEPSRVMGFDVENTAAQTNIREVDAEQLLPLIDSHVEDFNFPLPLQSQNHVQNCLSDEEYLNEFADSFLIDPDEHENPAQYLLLNDDSPQASSSKAYVEGSSDGATYAGYGVAEVIKNHYWPMGNISFSSAHFSQKLYQRTLMGA</sequence>
<comment type="caution">
    <text evidence="7">The sequence shown here is derived from an EMBL/GenBank/DDBJ whole genome shotgun (WGS) entry which is preliminary data.</text>
</comment>
<feature type="domain" description="NAC" evidence="6">
    <location>
        <begin position="1"/>
        <end position="110"/>
    </location>
</feature>
<dbReference type="InterPro" id="IPR003441">
    <property type="entry name" value="NAC-dom"/>
</dbReference>
<protein>
    <recommendedName>
        <fullName evidence="6">NAC domain-containing protein</fullName>
    </recommendedName>
</protein>
<name>A0AAV1SE79_9ROSI</name>
<evidence type="ECO:0000313" key="8">
    <source>
        <dbReference type="Proteomes" id="UP001314170"/>
    </source>
</evidence>
<keyword evidence="2" id="KW-0805">Transcription regulation</keyword>
<dbReference type="EMBL" id="CAWUPB010001173">
    <property type="protein sequence ID" value="CAK7348603.1"/>
    <property type="molecule type" value="Genomic_DNA"/>
</dbReference>
<proteinExistence type="predicted"/>
<keyword evidence="5" id="KW-0539">Nucleus</keyword>
<evidence type="ECO:0000256" key="4">
    <source>
        <dbReference type="ARBA" id="ARBA00023163"/>
    </source>
</evidence>
<accession>A0AAV1SE79</accession>
<keyword evidence="4" id="KW-0804">Transcription</keyword>
<evidence type="ECO:0000256" key="1">
    <source>
        <dbReference type="ARBA" id="ARBA00004123"/>
    </source>
</evidence>
<dbReference type="Gene3D" id="2.170.150.80">
    <property type="entry name" value="NAC domain"/>
    <property type="match status" value="1"/>
</dbReference>
<dbReference type="PROSITE" id="PS51005">
    <property type="entry name" value="NAC"/>
    <property type="match status" value="1"/>
</dbReference>
<dbReference type="SUPFAM" id="SSF101941">
    <property type="entry name" value="NAC domain"/>
    <property type="match status" value="1"/>
</dbReference>
<organism evidence="7 8">
    <name type="scientific">Dovyalis caffra</name>
    <dbReference type="NCBI Taxonomy" id="77055"/>
    <lineage>
        <taxon>Eukaryota</taxon>
        <taxon>Viridiplantae</taxon>
        <taxon>Streptophyta</taxon>
        <taxon>Embryophyta</taxon>
        <taxon>Tracheophyta</taxon>
        <taxon>Spermatophyta</taxon>
        <taxon>Magnoliopsida</taxon>
        <taxon>eudicotyledons</taxon>
        <taxon>Gunneridae</taxon>
        <taxon>Pentapetalae</taxon>
        <taxon>rosids</taxon>
        <taxon>fabids</taxon>
        <taxon>Malpighiales</taxon>
        <taxon>Salicaceae</taxon>
        <taxon>Flacourtieae</taxon>
        <taxon>Dovyalis</taxon>
    </lineage>
</organism>
<evidence type="ECO:0000313" key="7">
    <source>
        <dbReference type="EMBL" id="CAK7348603.1"/>
    </source>
</evidence>
<dbReference type="PANTHER" id="PTHR31989">
    <property type="entry name" value="NAC DOMAIN-CONTAINING PROTEIN 82-RELATED"/>
    <property type="match status" value="1"/>
</dbReference>
<dbReference type="GO" id="GO:0006355">
    <property type="term" value="P:regulation of DNA-templated transcription"/>
    <property type="evidence" value="ECO:0007669"/>
    <property type="project" value="InterPro"/>
</dbReference>
<dbReference type="Proteomes" id="UP001314170">
    <property type="component" value="Unassembled WGS sequence"/>
</dbReference>
<evidence type="ECO:0000256" key="2">
    <source>
        <dbReference type="ARBA" id="ARBA00023015"/>
    </source>
</evidence>
<dbReference type="InterPro" id="IPR036093">
    <property type="entry name" value="NAC_dom_sf"/>
</dbReference>
<dbReference type="AlphaFoldDB" id="A0AAV1SE79"/>
<keyword evidence="8" id="KW-1185">Reference proteome</keyword>
<gene>
    <name evidence="7" type="ORF">DCAF_LOCUS21304</name>
</gene>